<gene>
    <name evidence="1" type="ORF">METZ01_LOCUS23342</name>
</gene>
<name>A0A381PVD0_9ZZZZ</name>
<accession>A0A381PVD0</accession>
<dbReference type="InterPro" id="IPR012349">
    <property type="entry name" value="Split_barrel_FMN-bd"/>
</dbReference>
<reference evidence="1" key="1">
    <citation type="submission" date="2018-05" db="EMBL/GenBank/DDBJ databases">
        <authorList>
            <person name="Lanie J.A."/>
            <person name="Ng W.-L."/>
            <person name="Kazmierczak K.M."/>
            <person name="Andrzejewski T.M."/>
            <person name="Davidsen T.M."/>
            <person name="Wayne K.J."/>
            <person name="Tettelin H."/>
            <person name="Glass J.I."/>
            <person name="Rusch D."/>
            <person name="Podicherti R."/>
            <person name="Tsui H.-C.T."/>
            <person name="Winkler M.E."/>
        </authorList>
    </citation>
    <scope>NUCLEOTIDE SEQUENCE</scope>
</reference>
<organism evidence="1">
    <name type="scientific">marine metagenome</name>
    <dbReference type="NCBI Taxonomy" id="408172"/>
    <lineage>
        <taxon>unclassified sequences</taxon>
        <taxon>metagenomes</taxon>
        <taxon>ecological metagenomes</taxon>
    </lineage>
</organism>
<proteinExistence type="predicted"/>
<sequence length="293" mass="34352">MNFWKKKNEAWVESPMHDNWYQSSAYFCSSFALITSVNEEGVTSIGPYQLSFPFGVINRREWIVISRKKSNTANNLKRLKKCAMNFVEYDKRFIPNIVDLGYPGQQPEEKMENCPFELEESPTESYREDPERPKVIKNAFQIFECNLNDDPEDFFYKGSEYTEYLLLEIQKIYLRERWRKNLDLEDKTKIPNMPISYGFRNSNQFWFAKHGNPYWLPTPEGKGTQHDMVMYIANRIDEEVTFTEEACKQLTGIPKVFVKTALKGIIAEAKKEGVTEIDQDFVKMINEKRSGGS</sequence>
<evidence type="ECO:0000313" key="1">
    <source>
        <dbReference type="EMBL" id="SUZ70488.1"/>
    </source>
</evidence>
<protein>
    <recommendedName>
        <fullName evidence="2">Flavin reductase like domain-containing protein</fullName>
    </recommendedName>
</protein>
<dbReference type="AlphaFoldDB" id="A0A381PVD0"/>
<evidence type="ECO:0008006" key="2">
    <source>
        <dbReference type="Google" id="ProtNLM"/>
    </source>
</evidence>
<dbReference type="EMBL" id="UINC01001093">
    <property type="protein sequence ID" value="SUZ70488.1"/>
    <property type="molecule type" value="Genomic_DNA"/>
</dbReference>
<dbReference type="Gene3D" id="2.30.110.10">
    <property type="entry name" value="Electron Transport, Fmn-binding Protein, Chain A"/>
    <property type="match status" value="1"/>
</dbReference>